<accession>A0A437PE61</accession>
<dbReference type="EMBL" id="SACP01000003">
    <property type="protein sequence ID" value="RVU20565.1"/>
    <property type="molecule type" value="Genomic_DNA"/>
</dbReference>
<comment type="caution">
    <text evidence="2">The sequence shown here is derived from an EMBL/GenBank/DDBJ whole genome shotgun (WGS) entry which is preliminary data.</text>
</comment>
<proteinExistence type="predicted"/>
<dbReference type="AlphaFoldDB" id="A0A437PE61"/>
<evidence type="ECO:0000313" key="3">
    <source>
        <dbReference type="Proteomes" id="UP000286997"/>
    </source>
</evidence>
<name>A0A437PE61_9HYPH</name>
<protein>
    <submittedName>
        <fullName evidence="2">Uncharacterized protein</fullName>
    </submittedName>
</protein>
<evidence type="ECO:0000256" key="1">
    <source>
        <dbReference type="SAM" id="MobiDB-lite"/>
    </source>
</evidence>
<keyword evidence="3" id="KW-1185">Reference proteome</keyword>
<sequence>MDRPAVAAQSPGDAKIGFAQAPRGLVIRNPEAIFRIPYHSRFSRRSTTRSDQNPARNSRVSASGS</sequence>
<reference evidence="2 3" key="1">
    <citation type="submission" date="2019-01" db="EMBL/GenBank/DDBJ databases">
        <authorList>
            <person name="Chen W.-M."/>
        </authorList>
    </citation>
    <scope>NUCLEOTIDE SEQUENCE [LARGE SCALE GENOMIC DNA]</scope>
    <source>
        <strain evidence="2 3">TER-1</strain>
    </source>
</reference>
<organism evidence="2 3">
    <name type="scientific">Methylobacterium oryzihabitans</name>
    <dbReference type="NCBI Taxonomy" id="2499852"/>
    <lineage>
        <taxon>Bacteria</taxon>
        <taxon>Pseudomonadati</taxon>
        <taxon>Pseudomonadota</taxon>
        <taxon>Alphaproteobacteria</taxon>
        <taxon>Hyphomicrobiales</taxon>
        <taxon>Methylobacteriaceae</taxon>
        <taxon>Methylobacterium</taxon>
    </lineage>
</organism>
<feature type="compositionally biased region" description="Polar residues" evidence="1">
    <location>
        <begin position="51"/>
        <end position="65"/>
    </location>
</feature>
<feature type="region of interest" description="Disordered" evidence="1">
    <location>
        <begin position="40"/>
        <end position="65"/>
    </location>
</feature>
<gene>
    <name evidence="2" type="ORF">EOE48_04225</name>
</gene>
<dbReference type="Proteomes" id="UP000286997">
    <property type="component" value="Unassembled WGS sequence"/>
</dbReference>
<evidence type="ECO:0000313" key="2">
    <source>
        <dbReference type="EMBL" id="RVU20565.1"/>
    </source>
</evidence>